<proteinExistence type="predicted"/>
<feature type="compositionally biased region" description="Low complexity" evidence="2">
    <location>
        <begin position="117"/>
        <end position="127"/>
    </location>
</feature>
<evidence type="ECO:0000259" key="3">
    <source>
        <dbReference type="Pfam" id="PF07282"/>
    </source>
</evidence>
<feature type="domain" description="Cas12f1-like TNB" evidence="3">
    <location>
        <begin position="1"/>
        <end position="63"/>
    </location>
</feature>
<reference evidence="4" key="1">
    <citation type="journal article" date="2015" name="Nature">
        <title>Complex archaea that bridge the gap between prokaryotes and eukaryotes.</title>
        <authorList>
            <person name="Spang A."/>
            <person name="Saw J.H."/>
            <person name="Jorgensen S.L."/>
            <person name="Zaremba-Niedzwiedzka K."/>
            <person name="Martijn J."/>
            <person name="Lind A.E."/>
            <person name="van Eijk R."/>
            <person name="Schleper C."/>
            <person name="Guy L."/>
            <person name="Ettema T.J."/>
        </authorList>
    </citation>
    <scope>NUCLEOTIDE SEQUENCE</scope>
</reference>
<gene>
    <name evidence="4" type="ORF">LCGC14_2454580</name>
</gene>
<name>A0A0F9BFK0_9ZZZZ</name>
<feature type="compositionally biased region" description="Basic and acidic residues" evidence="2">
    <location>
        <begin position="152"/>
        <end position="161"/>
    </location>
</feature>
<evidence type="ECO:0000313" key="4">
    <source>
        <dbReference type="EMBL" id="KKL20525.1"/>
    </source>
</evidence>
<organism evidence="4">
    <name type="scientific">marine sediment metagenome</name>
    <dbReference type="NCBI Taxonomy" id="412755"/>
    <lineage>
        <taxon>unclassified sequences</taxon>
        <taxon>metagenomes</taxon>
        <taxon>ecological metagenomes</taxon>
    </lineage>
</organism>
<evidence type="ECO:0000256" key="1">
    <source>
        <dbReference type="ARBA" id="ARBA00023125"/>
    </source>
</evidence>
<feature type="region of interest" description="Disordered" evidence="2">
    <location>
        <begin position="151"/>
        <end position="174"/>
    </location>
</feature>
<feature type="compositionally biased region" description="Polar residues" evidence="2">
    <location>
        <begin position="106"/>
        <end position="116"/>
    </location>
</feature>
<dbReference type="EMBL" id="LAZR01038065">
    <property type="protein sequence ID" value="KKL20525.1"/>
    <property type="molecule type" value="Genomic_DNA"/>
</dbReference>
<dbReference type="GO" id="GO:0003677">
    <property type="term" value="F:DNA binding"/>
    <property type="evidence" value="ECO:0007669"/>
    <property type="project" value="UniProtKB-KW"/>
</dbReference>
<protein>
    <recommendedName>
        <fullName evidence="3">Cas12f1-like TNB domain-containing protein</fullName>
    </recommendedName>
</protein>
<keyword evidence="1" id="KW-0238">DNA-binding</keyword>
<dbReference type="InterPro" id="IPR010095">
    <property type="entry name" value="Cas12f1-like_TNB"/>
</dbReference>
<evidence type="ECO:0000256" key="2">
    <source>
        <dbReference type="SAM" id="MobiDB-lite"/>
    </source>
</evidence>
<feature type="region of interest" description="Disordered" evidence="2">
    <location>
        <begin position="98"/>
        <end position="134"/>
    </location>
</feature>
<dbReference type="AlphaFoldDB" id="A0A0F9BFK0"/>
<accession>A0A0F9BFK0</accession>
<comment type="caution">
    <text evidence="4">The sequence shown here is derived from an EMBL/GenBank/DDBJ whole genome shotgun (WGS) entry which is preliminary data.</text>
</comment>
<sequence length="207" mass="23416">MIELKMAKLGLKKRVLIISESWTSKTCWKCNTRGDRIHQNLFRCINKKCRWKYNADVNGAINIAKRLIATFKLTSFRNRGVRGLGKYLPVISSKKKKYGKARSVPKSHNGSPTPLLNNINNNKNNGNAGTRSTHSSLDEFFENDQSAVKNHGKTDFVETSKKRSRMKHRSNGTEPISTEANLAKAKKVKVMVTSDIGLQNVKNHYLN</sequence>
<dbReference type="Pfam" id="PF07282">
    <property type="entry name" value="Cas12f1-like_TNB"/>
    <property type="match status" value="1"/>
</dbReference>